<evidence type="ECO:0000313" key="2">
    <source>
        <dbReference type="EMBL" id="PXY34038.1"/>
    </source>
</evidence>
<feature type="domain" description="Transcriptional regulator SbtR-like C-terminal" evidence="1">
    <location>
        <begin position="12"/>
        <end position="92"/>
    </location>
</feature>
<dbReference type="InterPro" id="IPR049445">
    <property type="entry name" value="TetR_SbtR-like_C"/>
</dbReference>
<dbReference type="Gene3D" id="1.10.357.10">
    <property type="entry name" value="Tetracycline Repressor, domain 2"/>
    <property type="match status" value="1"/>
</dbReference>
<comment type="caution">
    <text evidence="2">The sequence shown here is derived from an EMBL/GenBank/DDBJ whole genome shotgun (WGS) entry which is preliminary data.</text>
</comment>
<evidence type="ECO:0000313" key="3">
    <source>
        <dbReference type="Proteomes" id="UP000247892"/>
    </source>
</evidence>
<dbReference type="Proteomes" id="UP000247892">
    <property type="component" value="Unassembled WGS sequence"/>
</dbReference>
<sequence length="94" mass="10523">MSDYLRERTERARALAARDDPGEALELFFRELLDAFGELLERAQRAGTVREDITVTQIKALLLGVLTAGDWLGADAGTRRHLADVLCTGFRPRH</sequence>
<dbReference type="SUPFAM" id="SSF48498">
    <property type="entry name" value="Tetracyclin repressor-like, C-terminal domain"/>
    <property type="match status" value="1"/>
</dbReference>
<proteinExistence type="predicted"/>
<dbReference type="EMBL" id="MASU01000006">
    <property type="protein sequence ID" value="PXY34038.1"/>
    <property type="molecule type" value="Genomic_DNA"/>
</dbReference>
<accession>A0A318LKY4</accession>
<organism evidence="2 3">
    <name type="scientific">Prauserella flavalba</name>
    <dbReference type="NCBI Taxonomy" id="1477506"/>
    <lineage>
        <taxon>Bacteria</taxon>
        <taxon>Bacillati</taxon>
        <taxon>Actinomycetota</taxon>
        <taxon>Actinomycetes</taxon>
        <taxon>Pseudonocardiales</taxon>
        <taxon>Pseudonocardiaceae</taxon>
        <taxon>Prauserella</taxon>
    </lineage>
</organism>
<dbReference type="InterPro" id="IPR036271">
    <property type="entry name" value="Tet_transcr_reg_TetR-rel_C_sf"/>
</dbReference>
<evidence type="ECO:0000259" key="1">
    <source>
        <dbReference type="Pfam" id="PF21597"/>
    </source>
</evidence>
<dbReference type="AlphaFoldDB" id="A0A318LKY4"/>
<reference evidence="2 3" key="1">
    <citation type="submission" date="2016-07" db="EMBL/GenBank/DDBJ databases">
        <title>Draft genome sequence of Prauserella sp. YIM 121212, isolated from alkaline soil.</title>
        <authorList>
            <person name="Ruckert C."/>
            <person name="Albersmeier A."/>
            <person name="Jiang C.-L."/>
            <person name="Jiang Y."/>
            <person name="Kalinowski J."/>
            <person name="Schneider O."/>
            <person name="Winkler A."/>
            <person name="Zotchev S.B."/>
        </authorList>
    </citation>
    <scope>NUCLEOTIDE SEQUENCE [LARGE SCALE GENOMIC DNA]</scope>
    <source>
        <strain evidence="2 3">YIM 121212</strain>
    </source>
</reference>
<gene>
    <name evidence="2" type="ORF">BA062_17730</name>
</gene>
<protein>
    <recommendedName>
        <fullName evidence="1">Transcriptional regulator SbtR-like C-terminal domain-containing protein</fullName>
    </recommendedName>
</protein>
<dbReference type="Pfam" id="PF21597">
    <property type="entry name" value="TetR_C_43"/>
    <property type="match status" value="1"/>
</dbReference>
<dbReference type="RefSeq" id="WP_342768927.1">
    <property type="nucleotide sequence ID" value="NZ_MASU01000006.1"/>
</dbReference>
<keyword evidence="3" id="KW-1185">Reference proteome</keyword>
<name>A0A318LKY4_9PSEU</name>